<evidence type="ECO:0000256" key="10">
    <source>
        <dbReference type="SAM" id="SignalP"/>
    </source>
</evidence>
<evidence type="ECO:0000256" key="6">
    <source>
        <dbReference type="ARBA" id="ARBA00023170"/>
    </source>
</evidence>
<comment type="subcellular location">
    <subcellularLocation>
        <location evidence="1">Membrane</location>
        <topology evidence="1">Single-pass type I membrane protein</topology>
    </subcellularLocation>
</comment>
<evidence type="ECO:0000313" key="13">
    <source>
        <dbReference type="Proteomes" id="UP001488805"/>
    </source>
</evidence>
<gene>
    <name evidence="12" type="ORF">VZT92_007800</name>
</gene>
<dbReference type="CDD" id="cd00063">
    <property type="entry name" value="FN3"/>
    <property type="match status" value="2"/>
</dbReference>
<evidence type="ECO:0000256" key="9">
    <source>
        <dbReference type="SAM" id="Phobius"/>
    </source>
</evidence>
<dbReference type="AlphaFoldDB" id="A0AAW1FKZ9"/>
<evidence type="ECO:0000256" key="5">
    <source>
        <dbReference type="ARBA" id="ARBA00023136"/>
    </source>
</evidence>
<dbReference type="GO" id="GO:0004896">
    <property type="term" value="F:cytokine receptor activity"/>
    <property type="evidence" value="ECO:0007669"/>
    <property type="project" value="TreeGrafter"/>
</dbReference>
<feature type="region of interest" description="Disordered" evidence="8">
    <location>
        <begin position="577"/>
        <end position="599"/>
    </location>
</feature>
<evidence type="ECO:0000313" key="12">
    <source>
        <dbReference type="EMBL" id="KAK9535417.1"/>
    </source>
</evidence>
<evidence type="ECO:0000259" key="11">
    <source>
        <dbReference type="PROSITE" id="PS50853"/>
    </source>
</evidence>
<dbReference type="PANTHER" id="PTHR23037:SF41">
    <property type="entry name" value="COLONY STIMULATING FACTOR 2 RECEPTOR, BETA, LOW-AFFINITY (GRANULOCYTE-MACROPHAGE) PRECURSOR"/>
    <property type="match status" value="1"/>
</dbReference>
<dbReference type="PANTHER" id="PTHR23037">
    <property type="entry name" value="CYTOKINE RECEPTOR"/>
    <property type="match status" value="1"/>
</dbReference>
<dbReference type="SUPFAM" id="SSF49265">
    <property type="entry name" value="Fibronectin type III"/>
    <property type="match status" value="4"/>
</dbReference>
<keyword evidence="3 10" id="KW-0732">Signal</keyword>
<feature type="transmembrane region" description="Helical" evidence="9">
    <location>
        <begin position="439"/>
        <end position="459"/>
    </location>
</feature>
<dbReference type="EMBL" id="JBCEZU010000056">
    <property type="protein sequence ID" value="KAK9535417.1"/>
    <property type="molecule type" value="Genomic_DNA"/>
</dbReference>
<dbReference type="GO" id="GO:0009897">
    <property type="term" value="C:external side of plasma membrane"/>
    <property type="evidence" value="ECO:0007669"/>
    <property type="project" value="TreeGrafter"/>
</dbReference>
<feature type="chain" id="PRO_5043676765" description="Fibronectin type-III domain-containing protein" evidence="10">
    <location>
        <begin position="20"/>
        <end position="699"/>
    </location>
</feature>
<reference evidence="12 13" key="1">
    <citation type="journal article" date="2024" name="Genome Biol. Evol.">
        <title>Chromosome-level genome assembly of the viviparous eelpout Zoarces viviparus.</title>
        <authorList>
            <person name="Fuhrmann N."/>
            <person name="Brasseur M.V."/>
            <person name="Bakowski C.E."/>
            <person name="Podsiadlowski L."/>
            <person name="Prost S."/>
            <person name="Krehenwinkel H."/>
            <person name="Mayer C."/>
        </authorList>
    </citation>
    <scope>NUCLEOTIDE SEQUENCE [LARGE SCALE GENOMIC DNA]</scope>
    <source>
        <strain evidence="12">NO-MEL_2022_Ind0_liver</strain>
    </source>
</reference>
<proteinExistence type="predicted"/>
<evidence type="ECO:0000256" key="4">
    <source>
        <dbReference type="ARBA" id="ARBA00022989"/>
    </source>
</evidence>
<dbReference type="InterPro" id="IPR003961">
    <property type="entry name" value="FN3_dom"/>
</dbReference>
<feature type="signal peptide" evidence="10">
    <location>
        <begin position="1"/>
        <end position="19"/>
    </location>
</feature>
<feature type="domain" description="Fibronectin type-III" evidence="11">
    <location>
        <begin position="140"/>
        <end position="236"/>
    </location>
</feature>
<feature type="compositionally biased region" description="Basic and acidic residues" evidence="8">
    <location>
        <begin position="577"/>
        <end position="588"/>
    </location>
</feature>
<evidence type="ECO:0000256" key="3">
    <source>
        <dbReference type="ARBA" id="ARBA00022729"/>
    </source>
</evidence>
<organism evidence="12 13">
    <name type="scientific">Zoarces viviparus</name>
    <name type="common">Viviparous eelpout</name>
    <name type="synonym">Blennius viviparus</name>
    <dbReference type="NCBI Taxonomy" id="48416"/>
    <lineage>
        <taxon>Eukaryota</taxon>
        <taxon>Metazoa</taxon>
        <taxon>Chordata</taxon>
        <taxon>Craniata</taxon>
        <taxon>Vertebrata</taxon>
        <taxon>Euteleostomi</taxon>
        <taxon>Actinopterygii</taxon>
        <taxon>Neopterygii</taxon>
        <taxon>Teleostei</taxon>
        <taxon>Neoteleostei</taxon>
        <taxon>Acanthomorphata</taxon>
        <taxon>Eupercaria</taxon>
        <taxon>Perciformes</taxon>
        <taxon>Cottioidei</taxon>
        <taxon>Zoarcales</taxon>
        <taxon>Zoarcidae</taxon>
        <taxon>Zoarcinae</taxon>
        <taxon>Zoarces</taxon>
    </lineage>
</organism>
<evidence type="ECO:0000256" key="1">
    <source>
        <dbReference type="ARBA" id="ARBA00004479"/>
    </source>
</evidence>
<evidence type="ECO:0000256" key="8">
    <source>
        <dbReference type="SAM" id="MobiDB-lite"/>
    </source>
</evidence>
<feature type="region of interest" description="Disordered" evidence="8">
    <location>
        <begin position="631"/>
        <end position="675"/>
    </location>
</feature>
<evidence type="ECO:0000256" key="7">
    <source>
        <dbReference type="ARBA" id="ARBA00023180"/>
    </source>
</evidence>
<accession>A0AAW1FKZ9</accession>
<keyword evidence="7" id="KW-0325">Glycoprotein</keyword>
<evidence type="ECO:0000256" key="2">
    <source>
        <dbReference type="ARBA" id="ARBA00022692"/>
    </source>
</evidence>
<dbReference type="Proteomes" id="UP001488805">
    <property type="component" value="Unassembled WGS sequence"/>
</dbReference>
<name>A0AAW1FKZ9_ZOAVI</name>
<dbReference type="SMART" id="SM00060">
    <property type="entry name" value="FN3"/>
    <property type="match status" value="2"/>
</dbReference>
<dbReference type="PROSITE" id="PS50853">
    <property type="entry name" value="FN3"/>
    <property type="match status" value="2"/>
</dbReference>
<comment type="caution">
    <text evidence="12">The sequence shown here is derived from an EMBL/GenBank/DDBJ whole genome shotgun (WGS) entry which is preliminary data.</text>
</comment>
<dbReference type="InterPro" id="IPR013783">
    <property type="entry name" value="Ig-like_fold"/>
</dbReference>
<keyword evidence="5 9" id="KW-0472">Membrane</keyword>
<protein>
    <recommendedName>
        <fullName evidence="11">Fibronectin type-III domain-containing protein</fullName>
    </recommendedName>
</protein>
<keyword evidence="13" id="KW-1185">Reference proteome</keyword>
<keyword evidence="2 9" id="KW-0812">Transmembrane</keyword>
<keyword evidence="6" id="KW-0675">Receptor</keyword>
<keyword evidence="4 9" id="KW-1133">Transmembrane helix</keyword>
<dbReference type="Gene3D" id="2.60.40.10">
    <property type="entry name" value="Immunoglobulins"/>
    <property type="match status" value="4"/>
</dbReference>
<dbReference type="InterPro" id="IPR036116">
    <property type="entry name" value="FN3_sf"/>
</dbReference>
<feature type="domain" description="Fibronectin type-III" evidence="11">
    <location>
        <begin position="332"/>
        <end position="431"/>
    </location>
</feature>
<sequence length="699" mass="78265">MMPLFWVVLWSMLPPLALSCGPDCCIVHKSSALQKTSPLLKSLQCHNDYRSHVHCQWRERANETLQLWFKDGKSRKQCAPYGAEVQDASEPRTVQCRYETRVFSIGIVHTVFFVKNKTLPFCSSVPHKLLHLSEHLRARPPVNLSTRGAGDGGRRLSWSSPYPSSSSLNKDIAYQLSYRTDRQDNWTTEDITNTSVKLEERLLLPGCRYEARVRARVSVGQWSDWSPVVTWRTEDTGQFPSLHCVLDGEKAVMCSWEVSREVDHFITYQLECRHNQSAPSERCCVNPTVSSDLGRAVLRYSCPLTVADPAHLLVELIPARTAKSFEVDKHIRPSPPQQVKVRPKDTNWMVEWTNPRAASKPRLYYQVCYYRKQDQGSCVLQNISEGPLSILGASLAPSQHYQVKVRSLVVPKDYEGIPSEWTQPVDWTSQEAIWSPTTLIYFTIGVFVATVFLTLYCTIPACQRRAILWVDSVPSPGKSKILSEIKSSTNRTLMQSESMTISKVMRLDSVSTCSSGALLWPTKDTEQQCLEQDEGCWKCDNLPPPAEKDKHCDTSSMSFSGPYIFCQSSVASLKSADVKCEEKERDQETPSDDSPSPSPVNFTLYGEGYVCLPGRSVSRSTQDLVSHSGTVANTHRFDSAEQDQQCPDETDVQPGPSEAASSHQPPAYTSGPFTPWPQGGTALASGYCHLPAAFMRAAK</sequence>